<evidence type="ECO:0000313" key="3">
    <source>
        <dbReference type="Proteomes" id="UP000829069"/>
    </source>
</evidence>
<dbReference type="Gene3D" id="2.20.25.10">
    <property type="match status" value="1"/>
</dbReference>
<protein>
    <submittedName>
        <fullName evidence="2">Uncharacterized protein</fullName>
    </submittedName>
</protein>
<dbReference type="Pfam" id="PF03966">
    <property type="entry name" value="Trm112p"/>
    <property type="match status" value="1"/>
</dbReference>
<name>A0ABY3WBA1_9MICC</name>
<dbReference type="SUPFAM" id="SSF158997">
    <property type="entry name" value="Trm112p-like"/>
    <property type="match status" value="1"/>
</dbReference>
<dbReference type="InterPro" id="IPR005651">
    <property type="entry name" value="Trm112-like"/>
</dbReference>
<organism evidence="2 3">
    <name type="scientific">Arthrobacter sulfonylureivorans</name>
    <dbReference type="NCBI Taxonomy" id="2486855"/>
    <lineage>
        <taxon>Bacteria</taxon>
        <taxon>Bacillati</taxon>
        <taxon>Actinomycetota</taxon>
        <taxon>Actinomycetes</taxon>
        <taxon>Micrococcales</taxon>
        <taxon>Micrococcaceae</taxon>
        <taxon>Arthrobacter</taxon>
    </lineage>
</organism>
<dbReference type="Proteomes" id="UP000829069">
    <property type="component" value="Chromosome"/>
</dbReference>
<evidence type="ECO:0000256" key="1">
    <source>
        <dbReference type="SAM" id="MobiDB-lite"/>
    </source>
</evidence>
<accession>A0ABY3WBA1</accession>
<dbReference type="EMBL" id="CP093326">
    <property type="protein sequence ID" value="UNK45004.1"/>
    <property type="molecule type" value="Genomic_DNA"/>
</dbReference>
<evidence type="ECO:0000313" key="2">
    <source>
        <dbReference type="EMBL" id="UNK45004.1"/>
    </source>
</evidence>
<keyword evidence="3" id="KW-1185">Reference proteome</keyword>
<reference evidence="2 3" key="1">
    <citation type="submission" date="2022-03" db="EMBL/GenBank/DDBJ databases">
        <title>Isotopic signatures of nitrous oxide derived from detoxification processes.</title>
        <authorList>
            <person name="Behrendt U."/>
            <person name="Buchen C."/>
            <person name="Well R."/>
            <person name="Ulrich A."/>
            <person name="Rohe L."/>
            <person name="Kolb S."/>
            <person name="Schloter M."/>
            <person name="Horn M.A."/>
            <person name="Augustin J."/>
        </authorList>
    </citation>
    <scope>NUCLEOTIDE SEQUENCE [LARGE SCALE GENOMIC DNA]</scope>
    <source>
        <strain evidence="2 3">S4-C24</strain>
    </source>
</reference>
<feature type="region of interest" description="Disordered" evidence="1">
    <location>
        <begin position="52"/>
        <end position="73"/>
    </location>
</feature>
<sequence>MAHLTSELLAVLRCPATGSSLVQEGDELVSTGRTAAGGRLRYPIEDGIPVLLPQAAPGTDASNSTPDGPADNA</sequence>
<proteinExistence type="predicted"/>
<dbReference type="RefSeq" id="WP_241913312.1">
    <property type="nucleotide sequence ID" value="NZ_CP093326.1"/>
</dbReference>
<gene>
    <name evidence="2" type="ORF">MNQ99_13740</name>
</gene>